<keyword evidence="2" id="KW-1185">Reference proteome</keyword>
<evidence type="ECO:0000313" key="1">
    <source>
        <dbReference type="EMBL" id="PWN52969.1"/>
    </source>
</evidence>
<dbReference type="EMBL" id="KZ819748">
    <property type="protein sequence ID" value="PWN52969.1"/>
    <property type="molecule type" value="Genomic_DNA"/>
</dbReference>
<name>A0ACD0P4L9_9BASI</name>
<accession>A0ACD0P4L9</accession>
<organism evidence="1 2">
    <name type="scientific">Violaceomyces palustris</name>
    <dbReference type="NCBI Taxonomy" id="1673888"/>
    <lineage>
        <taxon>Eukaryota</taxon>
        <taxon>Fungi</taxon>
        <taxon>Dikarya</taxon>
        <taxon>Basidiomycota</taxon>
        <taxon>Ustilaginomycotina</taxon>
        <taxon>Ustilaginomycetes</taxon>
        <taxon>Violaceomycetales</taxon>
        <taxon>Violaceomycetaceae</taxon>
        <taxon>Violaceomyces</taxon>
    </lineage>
</organism>
<evidence type="ECO:0000313" key="2">
    <source>
        <dbReference type="Proteomes" id="UP000245626"/>
    </source>
</evidence>
<sequence length="210" mass="24128">MAQKQKTRPCELEPSRLNELHIKKLSRGDSALANNLLDLWESAQEAIERECLAELEMVIFTDLEGSTQITERYKYRARFQGSPSQLQMILLSSFSYVEIRGGTSREPLIRFIDKNSDKICLTWGSVRPTQKEVRHCNLSILESLGDYLDTLPSLPREFNLRLKLLYKAGADPNYELKFKRVQPSGFKPPNIEEDCDFLSSNDYSTKSSEL</sequence>
<reference evidence="1 2" key="1">
    <citation type="journal article" date="2018" name="Mol. Biol. Evol.">
        <title>Broad Genomic Sampling Reveals a Smut Pathogenic Ancestry of the Fungal Clade Ustilaginomycotina.</title>
        <authorList>
            <person name="Kijpornyongpan T."/>
            <person name="Mondo S.J."/>
            <person name="Barry K."/>
            <person name="Sandor L."/>
            <person name="Lee J."/>
            <person name="Lipzen A."/>
            <person name="Pangilinan J."/>
            <person name="LaButti K."/>
            <person name="Hainaut M."/>
            <person name="Henrissat B."/>
            <person name="Grigoriev I.V."/>
            <person name="Spatafora J.W."/>
            <person name="Aime M.C."/>
        </authorList>
    </citation>
    <scope>NUCLEOTIDE SEQUENCE [LARGE SCALE GENOMIC DNA]</scope>
    <source>
        <strain evidence="1 2">SA 807</strain>
    </source>
</reference>
<proteinExistence type="predicted"/>
<gene>
    <name evidence="1" type="ORF">IE53DRAFT_360360</name>
</gene>
<protein>
    <submittedName>
        <fullName evidence="1">Uncharacterized protein</fullName>
    </submittedName>
</protein>
<dbReference type="Proteomes" id="UP000245626">
    <property type="component" value="Unassembled WGS sequence"/>
</dbReference>